<organism evidence="1 2">
    <name type="scientific">Candidatus Uhrbacteria bacterium CG_4_9_14_3_um_filter_50_9</name>
    <dbReference type="NCBI Taxonomy" id="1975035"/>
    <lineage>
        <taxon>Bacteria</taxon>
        <taxon>Candidatus Uhriibacteriota</taxon>
    </lineage>
</organism>
<name>A0A2M7XD04_9BACT</name>
<sequence>MSSRSIFIAVVHSGITLSVWINDPFTYVLEVPRDGQWHTEKDCAWVRFRIPVSGSRISVIHNGVWRGICYTKTGKFPLDHHKGFKSVPWHIAAFSSRANAERWCQTQKERYTALRQFSREMRAKKIPFDCLDFDREVFWHDRSAMDALRTAMSSIWCAENRTVDQRFERALSGTVGSFSCGHNTPSLSDQISRGDAVLFALYQEVKGRSSIKPVRYYELILQGCSIEEALTRA</sequence>
<dbReference type="Proteomes" id="UP000229385">
    <property type="component" value="Unassembled WGS sequence"/>
</dbReference>
<gene>
    <name evidence="1" type="ORF">CO174_02305</name>
</gene>
<reference evidence="2" key="1">
    <citation type="submission" date="2017-09" db="EMBL/GenBank/DDBJ databases">
        <title>Depth-based differentiation of microbial function through sediment-hosted aquifers and enrichment of novel symbionts in the deep terrestrial subsurface.</title>
        <authorList>
            <person name="Probst A.J."/>
            <person name="Ladd B."/>
            <person name="Jarett J.K."/>
            <person name="Geller-Mcgrath D.E."/>
            <person name="Sieber C.M.K."/>
            <person name="Emerson J.B."/>
            <person name="Anantharaman K."/>
            <person name="Thomas B.C."/>
            <person name="Malmstrom R."/>
            <person name="Stieglmeier M."/>
            <person name="Klingl A."/>
            <person name="Woyke T."/>
            <person name="Ryan C.M."/>
            <person name="Banfield J.F."/>
        </authorList>
    </citation>
    <scope>NUCLEOTIDE SEQUENCE [LARGE SCALE GENOMIC DNA]</scope>
</reference>
<proteinExistence type="predicted"/>
<accession>A0A2M7XD04</accession>
<evidence type="ECO:0000313" key="1">
    <source>
        <dbReference type="EMBL" id="PJA45606.1"/>
    </source>
</evidence>
<dbReference type="EMBL" id="PFWU01000029">
    <property type="protein sequence ID" value="PJA45606.1"/>
    <property type="molecule type" value="Genomic_DNA"/>
</dbReference>
<dbReference type="AlphaFoldDB" id="A0A2M7XD04"/>
<comment type="caution">
    <text evidence="1">The sequence shown here is derived from an EMBL/GenBank/DDBJ whole genome shotgun (WGS) entry which is preliminary data.</text>
</comment>
<evidence type="ECO:0000313" key="2">
    <source>
        <dbReference type="Proteomes" id="UP000229385"/>
    </source>
</evidence>
<protein>
    <submittedName>
        <fullName evidence="1">Uncharacterized protein</fullName>
    </submittedName>
</protein>